<feature type="transmembrane region" description="Helical" evidence="1">
    <location>
        <begin position="87"/>
        <end position="108"/>
    </location>
</feature>
<feature type="transmembrane region" description="Helical" evidence="1">
    <location>
        <begin position="36"/>
        <end position="55"/>
    </location>
</feature>
<dbReference type="Proteomes" id="UP001415857">
    <property type="component" value="Unassembled WGS sequence"/>
</dbReference>
<evidence type="ECO:0000313" key="2">
    <source>
        <dbReference type="EMBL" id="KAK9286602.1"/>
    </source>
</evidence>
<dbReference type="EMBL" id="JBBPBK010000004">
    <property type="protein sequence ID" value="KAK9286602.1"/>
    <property type="molecule type" value="Genomic_DNA"/>
</dbReference>
<keyword evidence="3" id="KW-1185">Reference proteome</keyword>
<name>A0AAP0RXE4_LIQFO</name>
<keyword evidence="1" id="KW-0812">Transmembrane</keyword>
<dbReference type="AlphaFoldDB" id="A0AAP0RXE4"/>
<evidence type="ECO:0000256" key="1">
    <source>
        <dbReference type="SAM" id="Phobius"/>
    </source>
</evidence>
<comment type="caution">
    <text evidence="2">The sequence shown here is derived from an EMBL/GenBank/DDBJ whole genome shotgun (WGS) entry which is preliminary data.</text>
</comment>
<reference evidence="2 3" key="1">
    <citation type="journal article" date="2024" name="Plant J.">
        <title>Genome sequences and population genomics reveal climatic adaptation and genomic divergence between two closely related sweetgum species.</title>
        <authorList>
            <person name="Xu W.Q."/>
            <person name="Ren C.Q."/>
            <person name="Zhang X.Y."/>
            <person name="Comes H.P."/>
            <person name="Liu X.H."/>
            <person name="Li Y.G."/>
            <person name="Kettle C.J."/>
            <person name="Jalonen R."/>
            <person name="Gaisberger H."/>
            <person name="Ma Y.Z."/>
            <person name="Qiu Y.X."/>
        </authorList>
    </citation>
    <scope>NUCLEOTIDE SEQUENCE [LARGE SCALE GENOMIC DNA]</scope>
    <source>
        <strain evidence="2">Hangzhou</strain>
    </source>
</reference>
<keyword evidence="1" id="KW-1133">Transmembrane helix</keyword>
<evidence type="ECO:0000313" key="3">
    <source>
        <dbReference type="Proteomes" id="UP001415857"/>
    </source>
</evidence>
<sequence>MKQQQEETDSHQECFSKDLTSKDIEAAKKTKPTRKVTARFFAAVISMLMLLLGIYTGHRVETEPKHQLVFSTGVEYFLMGTEADTKLFGWIYFIPGLAILRELTLDWLQQKETRKLSVTLVSAFEDFYSH</sequence>
<gene>
    <name evidence="2" type="ORF">L1049_015002</name>
</gene>
<accession>A0AAP0RXE4</accession>
<protein>
    <submittedName>
        <fullName evidence="2">Uncharacterized protein</fullName>
    </submittedName>
</protein>
<organism evidence="2 3">
    <name type="scientific">Liquidambar formosana</name>
    <name type="common">Formosan gum</name>
    <dbReference type="NCBI Taxonomy" id="63359"/>
    <lineage>
        <taxon>Eukaryota</taxon>
        <taxon>Viridiplantae</taxon>
        <taxon>Streptophyta</taxon>
        <taxon>Embryophyta</taxon>
        <taxon>Tracheophyta</taxon>
        <taxon>Spermatophyta</taxon>
        <taxon>Magnoliopsida</taxon>
        <taxon>eudicotyledons</taxon>
        <taxon>Gunneridae</taxon>
        <taxon>Pentapetalae</taxon>
        <taxon>Saxifragales</taxon>
        <taxon>Altingiaceae</taxon>
        <taxon>Liquidambar</taxon>
    </lineage>
</organism>
<proteinExistence type="predicted"/>
<keyword evidence="1" id="KW-0472">Membrane</keyword>